<dbReference type="OrthoDB" id="8249012at2759"/>
<keyword evidence="3" id="KW-1185">Reference proteome</keyword>
<accession>A0A6G1I3I8</accession>
<name>A0A6G1I3I8_9PEZI</name>
<dbReference type="PANTHER" id="PTHR21521">
    <property type="entry name" value="AMUN, ISOFORM A"/>
    <property type="match status" value="1"/>
</dbReference>
<evidence type="ECO:0000313" key="2">
    <source>
        <dbReference type="EMBL" id="KAF2402741.1"/>
    </source>
</evidence>
<proteinExistence type="predicted"/>
<gene>
    <name evidence="2" type="ORF">EJ06DRAFT_580000</name>
</gene>
<sequence>MANLQYTNITPHAFDTLLSRYPSHIAPPLATLDVHRYTAIPRLVASRTPPYLKHVDLLQLVTWKLKHGTFRPRLLALVESNAADVVEETTRRAFGVYAESKDAGGEALKILCGLRGVGPATASLVLSVGDPVGGVFFSDEVFRWVCWRDSGEGEWERKIKYTAAEYRVLAKRVKELRERLGGLGREVRADEVERVAYVLARMGVDLDADDVDLTDLKGEEEVVEEEEEEMKEDKKMEEDKKVKEDEKVKVEVKADQKTEVAPGSKKAKAVSKKGPAPKTEPKKSAAKPRKLTTKRSPEPLEPRNLRKRVKR</sequence>
<feature type="compositionally biased region" description="Basic and acidic residues" evidence="1">
    <location>
        <begin position="295"/>
        <end position="304"/>
    </location>
</feature>
<feature type="compositionally biased region" description="Acidic residues" evidence="1">
    <location>
        <begin position="221"/>
        <end position="230"/>
    </location>
</feature>
<dbReference type="AlphaFoldDB" id="A0A6G1I3I8"/>
<protein>
    <submittedName>
        <fullName evidence="2">Uncharacterized protein</fullName>
    </submittedName>
</protein>
<reference evidence="2" key="1">
    <citation type="journal article" date="2020" name="Stud. Mycol.">
        <title>101 Dothideomycetes genomes: a test case for predicting lifestyles and emergence of pathogens.</title>
        <authorList>
            <person name="Haridas S."/>
            <person name="Albert R."/>
            <person name="Binder M."/>
            <person name="Bloem J."/>
            <person name="Labutti K."/>
            <person name="Salamov A."/>
            <person name="Andreopoulos B."/>
            <person name="Baker S."/>
            <person name="Barry K."/>
            <person name="Bills G."/>
            <person name="Bluhm B."/>
            <person name="Cannon C."/>
            <person name="Castanera R."/>
            <person name="Culley D."/>
            <person name="Daum C."/>
            <person name="Ezra D."/>
            <person name="Gonzalez J."/>
            <person name="Henrissat B."/>
            <person name="Kuo A."/>
            <person name="Liang C."/>
            <person name="Lipzen A."/>
            <person name="Lutzoni F."/>
            <person name="Magnuson J."/>
            <person name="Mondo S."/>
            <person name="Nolan M."/>
            <person name="Ohm R."/>
            <person name="Pangilinan J."/>
            <person name="Park H.-J."/>
            <person name="Ramirez L."/>
            <person name="Alfaro M."/>
            <person name="Sun H."/>
            <person name="Tritt A."/>
            <person name="Yoshinaga Y."/>
            <person name="Zwiers L.-H."/>
            <person name="Turgeon B."/>
            <person name="Goodwin S."/>
            <person name="Spatafora J."/>
            <person name="Crous P."/>
            <person name="Grigoriev I."/>
        </authorList>
    </citation>
    <scope>NUCLEOTIDE SEQUENCE</scope>
    <source>
        <strain evidence="2">CBS 262.69</strain>
    </source>
</reference>
<feature type="compositionally biased region" description="Basic residues" evidence="1">
    <location>
        <begin position="284"/>
        <end position="293"/>
    </location>
</feature>
<dbReference type="EMBL" id="ML996690">
    <property type="protein sequence ID" value="KAF2402741.1"/>
    <property type="molecule type" value="Genomic_DNA"/>
</dbReference>
<evidence type="ECO:0000313" key="3">
    <source>
        <dbReference type="Proteomes" id="UP000799640"/>
    </source>
</evidence>
<dbReference type="Proteomes" id="UP000799640">
    <property type="component" value="Unassembled WGS sequence"/>
</dbReference>
<evidence type="ECO:0000256" key="1">
    <source>
        <dbReference type="SAM" id="MobiDB-lite"/>
    </source>
</evidence>
<feature type="region of interest" description="Disordered" evidence="1">
    <location>
        <begin position="219"/>
        <end position="311"/>
    </location>
</feature>
<feature type="compositionally biased region" description="Basic and acidic residues" evidence="1">
    <location>
        <begin position="231"/>
        <end position="258"/>
    </location>
</feature>
<organism evidence="2 3">
    <name type="scientific">Trichodelitschia bisporula</name>
    <dbReference type="NCBI Taxonomy" id="703511"/>
    <lineage>
        <taxon>Eukaryota</taxon>
        <taxon>Fungi</taxon>
        <taxon>Dikarya</taxon>
        <taxon>Ascomycota</taxon>
        <taxon>Pezizomycotina</taxon>
        <taxon>Dothideomycetes</taxon>
        <taxon>Dothideomycetes incertae sedis</taxon>
        <taxon>Phaeotrichales</taxon>
        <taxon>Phaeotrichaceae</taxon>
        <taxon>Trichodelitschia</taxon>
    </lineage>
</organism>
<dbReference type="PANTHER" id="PTHR21521:SF0">
    <property type="entry name" value="AMUN, ISOFORM A"/>
    <property type="match status" value="1"/>
</dbReference>